<comment type="caution">
    <text evidence="2">The sequence shown here is derived from an EMBL/GenBank/DDBJ whole genome shotgun (WGS) entry which is preliminary data.</text>
</comment>
<name>A0ABD3W6X3_SINWO</name>
<evidence type="ECO:0000313" key="1">
    <source>
        <dbReference type="EMBL" id="KAL3869581.1"/>
    </source>
</evidence>
<organism evidence="2 3">
    <name type="scientific">Sinanodonta woodiana</name>
    <name type="common">Chinese pond mussel</name>
    <name type="synonym">Anodonta woodiana</name>
    <dbReference type="NCBI Taxonomy" id="1069815"/>
    <lineage>
        <taxon>Eukaryota</taxon>
        <taxon>Metazoa</taxon>
        <taxon>Spiralia</taxon>
        <taxon>Lophotrochozoa</taxon>
        <taxon>Mollusca</taxon>
        <taxon>Bivalvia</taxon>
        <taxon>Autobranchia</taxon>
        <taxon>Heteroconchia</taxon>
        <taxon>Palaeoheterodonta</taxon>
        <taxon>Unionida</taxon>
        <taxon>Unionoidea</taxon>
        <taxon>Unionidae</taxon>
        <taxon>Unioninae</taxon>
        <taxon>Sinanodonta</taxon>
    </lineage>
</organism>
<proteinExistence type="predicted"/>
<evidence type="ECO:0000313" key="3">
    <source>
        <dbReference type="Proteomes" id="UP001634394"/>
    </source>
</evidence>
<evidence type="ECO:0000313" key="2">
    <source>
        <dbReference type="EMBL" id="KAL3869646.1"/>
    </source>
</evidence>
<keyword evidence="3" id="KW-1185">Reference proteome</keyword>
<dbReference type="EMBL" id="JBJQND010000008">
    <property type="protein sequence ID" value="KAL3869646.1"/>
    <property type="molecule type" value="Genomic_DNA"/>
</dbReference>
<sequence>MVNSLCRVRCGNRADRKPAYLNDKLNVDWAPTLKLGHVKVLLSPSAATDIYNRVLGRLKKRKRHDAVETLASLQDVMVDDQIFLT</sequence>
<dbReference type="AlphaFoldDB" id="A0ABD3W6X3"/>
<dbReference type="Proteomes" id="UP001634394">
    <property type="component" value="Unassembled WGS sequence"/>
</dbReference>
<dbReference type="EMBL" id="JBJQND010000008">
    <property type="protein sequence ID" value="KAL3869581.1"/>
    <property type="molecule type" value="Genomic_DNA"/>
</dbReference>
<gene>
    <name evidence="1" type="ORF">ACJMK2_042249</name>
    <name evidence="2" type="ORF">ACJMK2_042311</name>
</gene>
<protein>
    <submittedName>
        <fullName evidence="2">Uncharacterized protein</fullName>
    </submittedName>
</protein>
<accession>A0ABD3W6X3</accession>
<reference evidence="2 3" key="1">
    <citation type="submission" date="2024-11" db="EMBL/GenBank/DDBJ databases">
        <title>Chromosome-level genome assembly of the freshwater bivalve Anodonta woodiana.</title>
        <authorList>
            <person name="Chen X."/>
        </authorList>
    </citation>
    <scope>NUCLEOTIDE SEQUENCE [LARGE SCALE GENOMIC DNA]</scope>
    <source>
        <strain evidence="2">MN2024</strain>
        <tissue evidence="2">Gills</tissue>
    </source>
</reference>